<dbReference type="FunFam" id="3.40.50.300:FF:001119">
    <property type="entry name" value="Iron-sulfur cluster carrier protein"/>
    <property type="match status" value="1"/>
</dbReference>
<evidence type="ECO:0000256" key="7">
    <source>
        <dbReference type="ARBA" id="ARBA00023004"/>
    </source>
</evidence>
<dbReference type="SUPFAM" id="SSF52540">
    <property type="entry name" value="P-loop containing nucleoside triphosphate hydrolases"/>
    <property type="match status" value="1"/>
</dbReference>
<dbReference type="InterPro" id="IPR000808">
    <property type="entry name" value="Mrp-like_CS"/>
</dbReference>
<dbReference type="GO" id="GO:0051539">
    <property type="term" value="F:4 iron, 4 sulfur cluster binding"/>
    <property type="evidence" value="ECO:0007669"/>
    <property type="project" value="UniProtKB-UniRule"/>
</dbReference>
<comment type="caution">
    <text evidence="10">The sequence shown here is derived from an EMBL/GenBank/DDBJ whole genome shotgun (WGS) entry which is preliminary data.</text>
</comment>
<accession>A0A9P8QAU8</accession>
<protein>
    <recommendedName>
        <fullName evidence="12">Cytosolic Fe-S cluster assembly factor CFD1</fullName>
    </recommendedName>
</protein>
<dbReference type="InterPro" id="IPR033756">
    <property type="entry name" value="YlxH/NBP35"/>
</dbReference>
<evidence type="ECO:0000256" key="4">
    <source>
        <dbReference type="ARBA" id="ARBA00022723"/>
    </source>
</evidence>
<dbReference type="PROSITE" id="PS01215">
    <property type="entry name" value="MRP"/>
    <property type="match status" value="1"/>
</dbReference>
<dbReference type="PANTHER" id="PTHR23264">
    <property type="entry name" value="NUCLEOTIDE-BINDING PROTEIN NBP35 YEAST -RELATED"/>
    <property type="match status" value="1"/>
</dbReference>
<evidence type="ECO:0000256" key="3">
    <source>
        <dbReference type="ARBA" id="ARBA00022490"/>
    </source>
</evidence>
<keyword evidence="6 9" id="KW-0067">ATP-binding</keyword>
<dbReference type="Pfam" id="PF10609">
    <property type="entry name" value="ParA"/>
    <property type="match status" value="1"/>
</dbReference>
<dbReference type="InterPro" id="IPR028600">
    <property type="entry name" value="NUBP2/Cfd1_eukaryotes"/>
</dbReference>
<keyword evidence="7 9" id="KW-0408">Iron</keyword>
<evidence type="ECO:0000256" key="8">
    <source>
        <dbReference type="ARBA" id="ARBA00023014"/>
    </source>
</evidence>
<dbReference type="GO" id="GO:0046872">
    <property type="term" value="F:metal ion binding"/>
    <property type="evidence" value="ECO:0007669"/>
    <property type="project" value="UniProtKB-KW"/>
</dbReference>
<dbReference type="InterPro" id="IPR019591">
    <property type="entry name" value="Mrp/NBP35_ATP-bd"/>
</dbReference>
<dbReference type="OrthoDB" id="3900342at2759"/>
<dbReference type="InterPro" id="IPR027417">
    <property type="entry name" value="P-loop_NTPase"/>
</dbReference>
<name>A0A9P8QAU8_WICPI</name>
<evidence type="ECO:0000256" key="2">
    <source>
        <dbReference type="ARBA" id="ARBA00022485"/>
    </source>
</evidence>
<dbReference type="Gene3D" id="3.40.50.300">
    <property type="entry name" value="P-loop containing nucleotide triphosphate hydrolases"/>
    <property type="match status" value="1"/>
</dbReference>
<keyword evidence="2 9" id="KW-0004">4Fe-4S</keyword>
<evidence type="ECO:0000313" key="11">
    <source>
        <dbReference type="Proteomes" id="UP000774326"/>
    </source>
</evidence>
<dbReference type="CDD" id="cd02037">
    <property type="entry name" value="Mrp_NBP35"/>
    <property type="match status" value="1"/>
</dbReference>
<evidence type="ECO:0000256" key="9">
    <source>
        <dbReference type="HAMAP-Rule" id="MF_03039"/>
    </source>
</evidence>
<keyword evidence="8 9" id="KW-0411">Iron-sulfur</keyword>
<reference evidence="10" key="2">
    <citation type="submission" date="2021-01" db="EMBL/GenBank/DDBJ databases">
        <authorList>
            <person name="Schikora-Tamarit M.A."/>
        </authorList>
    </citation>
    <scope>NUCLEOTIDE SEQUENCE</scope>
    <source>
        <strain evidence="10">CBS2887</strain>
    </source>
</reference>
<reference evidence="10" key="1">
    <citation type="journal article" date="2021" name="Open Biol.">
        <title>Shared evolutionary footprints suggest mitochondrial oxidative damage underlies multiple complex I losses in fungi.</title>
        <authorList>
            <person name="Schikora-Tamarit M.A."/>
            <person name="Marcet-Houben M."/>
            <person name="Nosek J."/>
            <person name="Gabaldon T."/>
        </authorList>
    </citation>
    <scope>NUCLEOTIDE SEQUENCE</scope>
    <source>
        <strain evidence="10">CBS2887</strain>
    </source>
</reference>
<proteinExistence type="inferred from homology"/>
<keyword evidence="3 9" id="KW-0963">Cytoplasm</keyword>
<organism evidence="10 11">
    <name type="scientific">Wickerhamomyces pijperi</name>
    <name type="common">Yeast</name>
    <name type="synonym">Pichia pijperi</name>
    <dbReference type="NCBI Taxonomy" id="599730"/>
    <lineage>
        <taxon>Eukaryota</taxon>
        <taxon>Fungi</taxon>
        <taxon>Dikarya</taxon>
        <taxon>Ascomycota</taxon>
        <taxon>Saccharomycotina</taxon>
        <taxon>Saccharomycetes</taxon>
        <taxon>Phaffomycetales</taxon>
        <taxon>Wickerhamomycetaceae</taxon>
        <taxon>Wickerhamomyces</taxon>
    </lineage>
</organism>
<keyword evidence="5 9" id="KW-0547">Nucleotide-binding</keyword>
<sequence>MTDNFQSVKNILLVLSGKGGVGKSSVTTQLALSLSLQGFKVGILDIDLTGPSIPRIFQAEDSKIVQSHHGWIPVSSTNGIKLISIGFLIKDRGDSIVWRGAKKSAMIKQFITDVNWGELDYLIIDTPPGTSDEHISIVEELSAYREKIIGGVIVTTPQLISLEDVRKEINFCKLVKLEIIGIVENMNGFVCPHCKECTNIFSSKGGEILAKELSLKYLGRLPIDPKYNELVESGKLAKYQDSEIYNEYFKIIMEQIDVRSISKE</sequence>
<dbReference type="Proteomes" id="UP000774326">
    <property type="component" value="Unassembled WGS sequence"/>
</dbReference>
<evidence type="ECO:0000256" key="5">
    <source>
        <dbReference type="ARBA" id="ARBA00022741"/>
    </source>
</evidence>
<keyword evidence="11" id="KW-1185">Reference proteome</keyword>
<dbReference type="AlphaFoldDB" id="A0A9P8QAU8"/>
<evidence type="ECO:0008006" key="12">
    <source>
        <dbReference type="Google" id="ProtNLM"/>
    </source>
</evidence>
<dbReference type="HAMAP" id="MF_02040">
    <property type="entry name" value="Mrp_NBP35"/>
    <property type="match status" value="1"/>
</dbReference>
<feature type="binding site" evidence="9">
    <location>
        <begin position="17"/>
        <end position="24"/>
    </location>
    <ligand>
        <name>ATP</name>
        <dbReference type="ChEBI" id="CHEBI:30616"/>
    </ligand>
</feature>
<gene>
    <name evidence="10" type="ORF">WICPIJ_001837</name>
</gene>
<dbReference type="GO" id="GO:0005524">
    <property type="term" value="F:ATP binding"/>
    <property type="evidence" value="ECO:0007669"/>
    <property type="project" value="UniProtKB-KW"/>
</dbReference>
<comment type="function">
    <text evidence="9">Component of the cytosolic iron-sulfur (Fe/S) protein assembly (CIA) machinery. Required for maturation of extramitochondrial Fe-S proteins. The NBP35-CFD1 heterotetramer forms a Fe-S scaffold complex, mediating the de novo assembly of an Fe-S cluster and its transfer to target apoproteins. Required for biogenesis and export of both ribosomal subunits, which may reflect a role in assembly of the Fe/S clusters in RLI1, a protein which performs rRNA processing and ribosome export.</text>
</comment>
<evidence type="ECO:0000313" key="10">
    <source>
        <dbReference type="EMBL" id="KAH3687178.1"/>
    </source>
</evidence>
<dbReference type="GO" id="GO:0016226">
    <property type="term" value="P:iron-sulfur cluster assembly"/>
    <property type="evidence" value="ECO:0007669"/>
    <property type="project" value="UniProtKB-UniRule"/>
</dbReference>
<keyword evidence="4 9" id="KW-0479">Metal-binding</keyword>
<evidence type="ECO:0000256" key="6">
    <source>
        <dbReference type="ARBA" id="ARBA00022840"/>
    </source>
</evidence>
<dbReference type="GO" id="GO:0140663">
    <property type="term" value="F:ATP-dependent FeS chaperone activity"/>
    <property type="evidence" value="ECO:0007669"/>
    <property type="project" value="InterPro"/>
</dbReference>
<dbReference type="EMBL" id="JAEUBG010000947">
    <property type="protein sequence ID" value="KAH3687178.1"/>
    <property type="molecule type" value="Genomic_DNA"/>
</dbReference>
<dbReference type="PANTHER" id="PTHR23264:SF19">
    <property type="entry name" value="CYTOSOLIC FE-S CLUSTER ASSEMBLY FACTOR NUBP2"/>
    <property type="match status" value="1"/>
</dbReference>
<feature type="binding site" evidence="9">
    <location>
        <position position="191"/>
    </location>
    <ligand>
        <name>[4Fe-4S] cluster</name>
        <dbReference type="ChEBI" id="CHEBI:49883"/>
        <note>ligand shared between dimeric partners</note>
    </ligand>
</feature>
<evidence type="ECO:0000256" key="1">
    <source>
        <dbReference type="ARBA" id="ARBA00004496"/>
    </source>
</evidence>
<dbReference type="GO" id="GO:0005829">
    <property type="term" value="C:cytosol"/>
    <property type="evidence" value="ECO:0007669"/>
    <property type="project" value="TreeGrafter"/>
</dbReference>
<comment type="subcellular location">
    <subcellularLocation>
        <location evidence="1 9">Cytoplasm</location>
    </subcellularLocation>
</comment>
<dbReference type="HAMAP" id="MF_03039">
    <property type="entry name" value="NUBP2"/>
    <property type="match status" value="1"/>
</dbReference>
<feature type="binding site" evidence="9">
    <location>
        <position position="194"/>
    </location>
    <ligand>
        <name>[4Fe-4S] cluster</name>
        <dbReference type="ChEBI" id="CHEBI:49883"/>
        <note>ligand shared between dimeric partners</note>
    </ligand>
</feature>
<comment type="similarity">
    <text evidence="9">Belongs to the Mrp/NBP35 ATP-binding proteins family. NUBP2/CFD1 subfamily.</text>
</comment>